<evidence type="ECO:0000256" key="2">
    <source>
        <dbReference type="ARBA" id="ARBA00006012"/>
    </source>
</evidence>
<keyword evidence="7 10" id="KW-1133">Transmembrane helix</keyword>
<name>A0A3D8QSU3_9EURO</name>
<dbReference type="Pfam" id="PF14226">
    <property type="entry name" value="DIOX_N"/>
    <property type="match status" value="1"/>
</dbReference>
<gene>
    <name evidence="12" type="ORF">DSM5745_09985</name>
</gene>
<feature type="transmembrane region" description="Helical" evidence="10">
    <location>
        <begin position="971"/>
        <end position="1000"/>
    </location>
</feature>
<organism evidence="12 13">
    <name type="scientific">Aspergillus mulundensis</name>
    <dbReference type="NCBI Taxonomy" id="1810919"/>
    <lineage>
        <taxon>Eukaryota</taxon>
        <taxon>Fungi</taxon>
        <taxon>Dikarya</taxon>
        <taxon>Ascomycota</taxon>
        <taxon>Pezizomycotina</taxon>
        <taxon>Eurotiomycetes</taxon>
        <taxon>Eurotiomycetidae</taxon>
        <taxon>Eurotiales</taxon>
        <taxon>Aspergillaceae</taxon>
        <taxon>Aspergillus</taxon>
        <taxon>Aspergillus subgen. Nidulantes</taxon>
    </lineage>
</organism>
<dbReference type="InterPro" id="IPR036259">
    <property type="entry name" value="MFS_trans_sf"/>
</dbReference>
<feature type="transmembrane region" description="Helical" evidence="10">
    <location>
        <begin position="1535"/>
        <end position="1560"/>
    </location>
</feature>
<keyword evidence="5" id="KW-0547">Nucleotide-binding</keyword>
<evidence type="ECO:0000256" key="1">
    <source>
        <dbReference type="ARBA" id="ARBA00004141"/>
    </source>
</evidence>
<keyword evidence="3" id="KW-0813">Transport</keyword>
<dbReference type="Gene3D" id="3.40.50.300">
    <property type="entry name" value="P-loop containing nucleotide triphosphate hydrolases"/>
    <property type="match status" value="2"/>
</dbReference>
<feature type="transmembrane region" description="Helical" evidence="10">
    <location>
        <begin position="1288"/>
        <end position="1308"/>
    </location>
</feature>
<dbReference type="InterPro" id="IPR003593">
    <property type="entry name" value="AAA+_ATPase"/>
</dbReference>
<sequence>MHREFRGDAIYQAETEVHFPHLTVGQTLMFAALAGTPQNRLANVSRRDYAAHLRDVIMAVFGISHTVNTKVGSDYVRGVSGGERKRVSIAEVALARSPLQCCDNSTRGLDSATAVEFVRAIRISADVLEATAVVSLYQAPQEAYDLFDKVTVLYEGRQIYYGPVERAKDYFIQIGFSCLERQTVPDFLTSLTSPEERRVRPGYEDRVPRTADEFATCWQASQLRKDLLQQIALFEQEFPVGGPSADQFRHARTVEKSSLMTPSSPYTISIPRQVALCAQRGVQRIQGDKTFPIVTIFGCFLISLILESVFYDLPDDTQSLNSRCILLFFALLFNALNSSLEILSLYAQRPIVDKQATYAFIHPLSEALSSIICDLPTKILSTLALNIPLYFMANLRQSAGAFFIYLLFAFSSTLTMSSIFRTIGQSTRSIAQALTPTSLFVIGLVVYAGFVLPIRNMQGWLRWVNYIDPLAYAYESLVANEMRGRQFSCTSFVPSGPGYEGVDAQSRTCSIAGAVAGSSIVGGDAYVAASYEYYYSHVWRNFGILIAYIVCFTMAYVLCAEYIPGDVSQGEVLLFHRAQKRKLDQKVHRDEETAREPTALDGRAEKADEEKAVVIQEQHSVLHWEDLCYEVSIKGEPRRILNRVSGMVQPGVLTALMGASGAGKTTLLDVLANRVNAGVVTGDVCVNGRPRDASFQRQVGYVQQQDIHLETTTVREALVFSACLRQPAHVPKAEKLHYVEEIIGVLEMNAYADAVVGLPGEGLNVEQRKRLTIGVELAAKPDLLIFLDEPTSGLDSQTAWTLIDYFERHGGEPCAADSNPAEWMLHVIGAAPGSVAVRDWPETWKASPEYAQLRQELQRLKSNPRSEAKPSSQQQYAAPFGTQLMLCTTRVFQQYWRTPSYLWSKLILCFGTALFIGLSFLQTEISVMGLQHQMFAIFMLFVIFAFLAYQTMPNYILQRTLYEARESPSKIYSWLAFMLANIIVEIPWNSLATVIIYLPFYYIIGMDKNADVTHTRTERSWLMVLLIWTFMVHCATFTIMVVASASTAEVGAIIALILYTMSLIFCGVMATPASMPGFWIFMYRVSPLTYLISGMLSAGLGQTPVTCTDVEVTLVQPPSGKTCSEYLSAYMQTAGGALYNPDATTDCQFCSMTSSDVFLASSSSDYGDRWRNFGLIPGTVLAWESAEGLELGVGWEEAQEGWRGCGDEGPVTWVDAALWLDSASSEHPGGANCSGVIARKSYKRRPGCHLFIVIPRNIFRMGKPSAISTTEARPDAHPEKRKWYRSTLFNAFVIGAVGFLAPGLWNAMSSLGAGGAQEPYLVNAANALVFGLMGFLCLFGGPLANRIGLAWTLFLGAVGYPVYSAGLYTNNRYGNEWLVLVGAVFCGVSAGLFWASEGAVALGYPEPGKRGRYMNIWLWFRTGGPLVGGAIVLALNNDASAVKKGSVDAQTYLIFVALQCVAAPVALLLSPPEKVQRSDGTKVIVRAEGSFAAEFRALYKASMRRDILLLLPIFWAAYFNQYSGNFQTYYFGVRARALIGFVSNFGTLLSSQLISTLLDYKGLPVERRIQFGFYWVVVWHVIAWIYGWVIQEKYTANPPAWDWVDAGFVEGFFVLLLWDFARQALQNWLYYFLATKTDNISELSRFSGILRGQESFAQAISFGLNTRNWTGGRVPLAVNTILLGLAVYPTWLAMKEHIPVGTEKDVSSAGRDEETGVVTVPVTHENIMTGQAHLDKYTHPPETTEKLQYAELTTIDLSEFDRPGGKEKLVAQLKDAAHEIGFFYVENFGLTQDEIDRQFAIGREFFALPEQERIKYRAPLEEGIYNGYRPLGSIEILPGLRDNIEFYNVMKFLPQYDREHPNIYRQHWAEIEKFHRHVHEHIAYRLFRLLALVLEIPEDELENGHRYEANCDSGLRYMMYRARSEEENNRYKDLYSRGHTDNGTITFVFQQPVAALQVRKSEDAEWEWLRIPPGKIAVNIADMLSIVSNGYLKSGIHRVVVPPADQACNDRLGLLYFVRPSDRLMLKTVDSPLLRRLGIYKEGNNNEIDVPAIEWTRARVRKNWSRSPTDLNAGTSLAGFSVKHFHD</sequence>
<feature type="transmembrane region" description="Helical" evidence="10">
    <location>
        <begin position="1021"/>
        <end position="1046"/>
    </location>
</feature>
<feature type="region of interest" description="Disordered" evidence="9">
    <location>
        <begin position="586"/>
        <end position="607"/>
    </location>
</feature>
<feature type="transmembrane region" description="Helical" evidence="10">
    <location>
        <begin position="1572"/>
        <end position="1591"/>
    </location>
</feature>
<dbReference type="STRING" id="1810919.A0A3D8QSU3"/>
<dbReference type="SUPFAM" id="SSF51197">
    <property type="entry name" value="Clavaminate synthase-like"/>
    <property type="match status" value="1"/>
</dbReference>
<dbReference type="Pfam" id="PF06422">
    <property type="entry name" value="PDR_CDR"/>
    <property type="match status" value="1"/>
</dbReference>
<reference evidence="12 13" key="1">
    <citation type="journal article" date="2018" name="IMA Fungus">
        <title>IMA Genome-F 9: Draft genome sequence of Annulohypoxylon stygium, Aspergillus mulundensis, Berkeleyomyces basicola (syn. Thielaviopsis basicola), Ceratocystis smalleyi, two Cercospora beticola strains, Coleophoma cylindrospora, Fusarium fracticaudum, Phialophora cf. hyalina, and Morchella septimelata.</title>
        <authorList>
            <person name="Wingfield B.D."/>
            <person name="Bills G.F."/>
            <person name="Dong Y."/>
            <person name="Huang W."/>
            <person name="Nel W.J."/>
            <person name="Swalarsk-Parry B.S."/>
            <person name="Vaghefi N."/>
            <person name="Wilken P.M."/>
            <person name="An Z."/>
            <person name="de Beer Z.W."/>
            <person name="De Vos L."/>
            <person name="Chen L."/>
            <person name="Duong T.A."/>
            <person name="Gao Y."/>
            <person name="Hammerbacher A."/>
            <person name="Kikkert J.R."/>
            <person name="Li Y."/>
            <person name="Li H."/>
            <person name="Li K."/>
            <person name="Li Q."/>
            <person name="Liu X."/>
            <person name="Ma X."/>
            <person name="Naidoo K."/>
            <person name="Pethybridge S.J."/>
            <person name="Sun J."/>
            <person name="Steenkamp E.T."/>
            <person name="van der Nest M.A."/>
            <person name="van Wyk S."/>
            <person name="Wingfield M.J."/>
            <person name="Xiong C."/>
            <person name="Yue Q."/>
            <person name="Zhang X."/>
        </authorList>
    </citation>
    <scope>NUCLEOTIDE SEQUENCE [LARGE SCALE GENOMIC DNA]</scope>
    <source>
        <strain evidence="12 13">DSM 5745</strain>
    </source>
</reference>
<feature type="transmembrane region" description="Helical" evidence="10">
    <location>
        <begin position="1449"/>
        <end position="1469"/>
    </location>
</feature>
<dbReference type="PANTHER" id="PTHR19241">
    <property type="entry name" value="ATP-BINDING CASSETTE TRANSPORTER"/>
    <property type="match status" value="1"/>
</dbReference>
<dbReference type="InterPro" id="IPR013525">
    <property type="entry name" value="ABC2_TM"/>
</dbReference>
<feature type="transmembrane region" description="Helical" evidence="10">
    <location>
        <begin position="430"/>
        <end position="452"/>
    </location>
</feature>
<evidence type="ECO:0000256" key="4">
    <source>
        <dbReference type="ARBA" id="ARBA00022692"/>
    </source>
</evidence>
<comment type="similarity">
    <text evidence="2">Belongs to the ABC transporter superfamily. ABCG family. PDR (TC 3.A.1.205) subfamily.</text>
</comment>
<feature type="transmembrane region" description="Helical" evidence="10">
    <location>
        <begin position="325"/>
        <end position="347"/>
    </location>
</feature>
<keyword evidence="4 10" id="KW-0812">Transmembrane</keyword>
<dbReference type="GeneID" id="38120355"/>
<evidence type="ECO:0000256" key="10">
    <source>
        <dbReference type="SAM" id="Phobius"/>
    </source>
</evidence>
<dbReference type="InterPro" id="IPR003439">
    <property type="entry name" value="ABC_transporter-like_ATP-bd"/>
</dbReference>
<protein>
    <recommendedName>
        <fullName evidence="11">ABC transporter domain-containing protein</fullName>
    </recommendedName>
</protein>
<feature type="compositionally biased region" description="Basic and acidic residues" evidence="9">
    <location>
        <begin position="586"/>
        <end position="595"/>
    </location>
</feature>
<dbReference type="Gene3D" id="1.20.1250.20">
    <property type="entry name" value="MFS general substrate transporter like domains"/>
    <property type="match status" value="1"/>
</dbReference>
<dbReference type="InterPro" id="IPR010929">
    <property type="entry name" value="PDR_CDR_ABC"/>
</dbReference>
<dbReference type="PROSITE" id="PS50893">
    <property type="entry name" value="ABC_TRANSPORTER_2"/>
    <property type="match status" value="1"/>
</dbReference>
<dbReference type="OrthoDB" id="245989at2759"/>
<feature type="transmembrane region" description="Helical" evidence="10">
    <location>
        <begin position="1052"/>
        <end position="1081"/>
    </location>
</feature>
<dbReference type="Pfam" id="PF03171">
    <property type="entry name" value="2OG-FeII_Oxy"/>
    <property type="match status" value="1"/>
</dbReference>
<feature type="transmembrane region" description="Helical" evidence="10">
    <location>
        <begin position="1416"/>
        <end position="1437"/>
    </location>
</feature>
<dbReference type="InterPro" id="IPR027443">
    <property type="entry name" value="IPNS-like_sf"/>
</dbReference>
<feature type="transmembrane region" description="Helical" evidence="10">
    <location>
        <begin position="1320"/>
        <end position="1340"/>
    </location>
</feature>
<dbReference type="GO" id="GO:0140359">
    <property type="term" value="F:ABC-type transporter activity"/>
    <property type="evidence" value="ECO:0007669"/>
    <property type="project" value="InterPro"/>
</dbReference>
<dbReference type="InterPro" id="IPR044861">
    <property type="entry name" value="IPNS-like_FE2OG_OXY"/>
</dbReference>
<dbReference type="Pfam" id="PF01061">
    <property type="entry name" value="ABC2_membrane"/>
    <property type="match status" value="2"/>
</dbReference>
<proteinExistence type="inferred from homology"/>
<evidence type="ECO:0000313" key="13">
    <source>
        <dbReference type="Proteomes" id="UP000256690"/>
    </source>
</evidence>
<dbReference type="GO" id="GO:0016020">
    <property type="term" value="C:membrane"/>
    <property type="evidence" value="ECO:0007669"/>
    <property type="project" value="UniProtKB-SubCell"/>
</dbReference>
<feature type="transmembrane region" description="Helical" evidence="10">
    <location>
        <begin position="933"/>
        <end position="951"/>
    </location>
</feature>
<feature type="transmembrane region" description="Helical" evidence="10">
    <location>
        <begin position="291"/>
        <end position="313"/>
    </location>
</feature>
<evidence type="ECO:0000256" key="5">
    <source>
        <dbReference type="ARBA" id="ARBA00022741"/>
    </source>
</evidence>
<dbReference type="EMBL" id="PVWQ01000014">
    <property type="protein sequence ID" value="RDW64574.1"/>
    <property type="molecule type" value="Genomic_DNA"/>
</dbReference>
<dbReference type="InterPro" id="IPR026992">
    <property type="entry name" value="DIOX_N"/>
</dbReference>
<dbReference type="InterPro" id="IPR027417">
    <property type="entry name" value="P-loop_NTPase"/>
</dbReference>
<feature type="transmembrane region" description="Helical" evidence="10">
    <location>
        <begin position="1377"/>
        <end position="1395"/>
    </location>
</feature>
<feature type="transmembrane region" description="Helical" evidence="10">
    <location>
        <begin position="901"/>
        <end position="921"/>
    </location>
</feature>
<keyword evidence="8 10" id="KW-0472">Membrane</keyword>
<keyword evidence="6" id="KW-0067">ATP-binding</keyword>
<evidence type="ECO:0000256" key="6">
    <source>
        <dbReference type="ARBA" id="ARBA00022840"/>
    </source>
</evidence>
<accession>A0A3D8QSU3</accession>
<comment type="caution">
    <text evidence="12">The sequence shown here is derived from an EMBL/GenBank/DDBJ whole genome shotgun (WGS) entry which is preliminary data.</text>
</comment>
<keyword evidence="13" id="KW-1185">Reference proteome</keyword>
<dbReference type="Proteomes" id="UP000256690">
    <property type="component" value="Unassembled WGS sequence"/>
</dbReference>
<comment type="subcellular location">
    <subcellularLocation>
        <location evidence="1">Membrane</location>
        <topology evidence="1">Multi-pass membrane protein</topology>
    </subcellularLocation>
</comment>
<dbReference type="Pfam" id="PF00005">
    <property type="entry name" value="ABC_tran"/>
    <property type="match status" value="2"/>
</dbReference>
<dbReference type="GO" id="GO:0016887">
    <property type="term" value="F:ATP hydrolysis activity"/>
    <property type="evidence" value="ECO:0007669"/>
    <property type="project" value="InterPro"/>
</dbReference>
<evidence type="ECO:0000256" key="9">
    <source>
        <dbReference type="SAM" id="MobiDB-lite"/>
    </source>
</evidence>
<evidence type="ECO:0000256" key="8">
    <source>
        <dbReference type="ARBA" id="ARBA00023136"/>
    </source>
</evidence>
<dbReference type="SUPFAM" id="SSF103473">
    <property type="entry name" value="MFS general substrate transporter"/>
    <property type="match status" value="1"/>
</dbReference>
<feature type="transmembrane region" description="Helical" evidence="10">
    <location>
        <begin position="403"/>
        <end position="424"/>
    </location>
</feature>
<dbReference type="Gene3D" id="2.60.120.330">
    <property type="entry name" value="B-lactam Antibiotic, Isopenicillin N Synthase, Chain"/>
    <property type="match status" value="1"/>
</dbReference>
<feature type="transmembrane region" description="Helical" evidence="10">
    <location>
        <begin position="538"/>
        <end position="558"/>
    </location>
</feature>
<feature type="transmembrane region" description="Helical" evidence="10">
    <location>
        <begin position="1506"/>
        <end position="1523"/>
    </location>
</feature>
<evidence type="ECO:0000259" key="11">
    <source>
        <dbReference type="PROSITE" id="PS50893"/>
    </source>
</evidence>
<evidence type="ECO:0000256" key="7">
    <source>
        <dbReference type="ARBA" id="ARBA00022989"/>
    </source>
</evidence>
<dbReference type="SUPFAM" id="SSF52540">
    <property type="entry name" value="P-loop containing nucleoside triphosphate hydrolases"/>
    <property type="match status" value="2"/>
</dbReference>
<evidence type="ECO:0000313" key="12">
    <source>
        <dbReference type="EMBL" id="RDW64574.1"/>
    </source>
</evidence>
<dbReference type="SMART" id="SM00382">
    <property type="entry name" value="AAA"/>
    <property type="match status" value="1"/>
</dbReference>
<feature type="domain" description="ABC transporter" evidence="11">
    <location>
        <begin position="622"/>
        <end position="864"/>
    </location>
</feature>
<feature type="transmembrane region" description="Helical" evidence="10">
    <location>
        <begin position="1347"/>
        <end position="1365"/>
    </location>
</feature>
<dbReference type="GO" id="GO:0005524">
    <property type="term" value="F:ATP binding"/>
    <property type="evidence" value="ECO:0007669"/>
    <property type="project" value="UniProtKB-KW"/>
</dbReference>
<dbReference type="RefSeq" id="XP_026599733.1">
    <property type="nucleotide sequence ID" value="XM_026752001.1"/>
</dbReference>
<evidence type="ECO:0000256" key="3">
    <source>
        <dbReference type="ARBA" id="ARBA00022448"/>
    </source>
</evidence>